<dbReference type="PROSITE" id="PS50901">
    <property type="entry name" value="FTSK"/>
    <property type="match status" value="1"/>
</dbReference>
<dbReference type="GO" id="GO:0003677">
    <property type="term" value="F:DNA binding"/>
    <property type="evidence" value="ECO:0007669"/>
    <property type="project" value="InterPro"/>
</dbReference>
<feature type="domain" description="FtsK" evidence="4">
    <location>
        <begin position="348"/>
        <end position="552"/>
    </location>
</feature>
<organism evidence="5 6">
    <name type="scientific">Actinoplanes philippinensis</name>
    <dbReference type="NCBI Taxonomy" id="35752"/>
    <lineage>
        <taxon>Bacteria</taxon>
        <taxon>Bacillati</taxon>
        <taxon>Actinomycetota</taxon>
        <taxon>Actinomycetes</taxon>
        <taxon>Micromonosporales</taxon>
        <taxon>Micromonosporaceae</taxon>
        <taxon>Actinoplanes</taxon>
    </lineage>
</organism>
<dbReference type="EMBL" id="FONV01000021">
    <property type="protein sequence ID" value="SFF76867.1"/>
    <property type="molecule type" value="Genomic_DNA"/>
</dbReference>
<dbReference type="SUPFAM" id="SSF52540">
    <property type="entry name" value="P-loop containing nucleoside triphosphate hydrolases"/>
    <property type="match status" value="1"/>
</dbReference>
<reference evidence="5 6" key="1">
    <citation type="submission" date="2016-10" db="EMBL/GenBank/DDBJ databases">
        <authorList>
            <person name="de Groot N.N."/>
        </authorList>
    </citation>
    <scope>NUCLEOTIDE SEQUENCE [LARGE SCALE GENOMIC DNA]</scope>
    <source>
        <strain evidence="5 6">DSM 43019</strain>
    </source>
</reference>
<evidence type="ECO:0000313" key="5">
    <source>
        <dbReference type="EMBL" id="SFF76867.1"/>
    </source>
</evidence>
<dbReference type="InterPro" id="IPR002543">
    <property type="entry name" value="FtsK_dom"/>
</dbReference>
<sequence length="865" mass="91342">MRAYRRWFRAAVTAHRRAAGLIADAEAALDRQYDALDHDASPARQRELTAGLRRVVDGLPAWLSRPLTDDLLDHPLGRDAAPDAPLCLKVGDASLGEDREFGAVAPFLGAGHLTVDRDAGDPAVAAWLRGVLVRVLAALPGDALRVLPVDGGGLGSVFVPFQPMIDAGQWAAPATDRDAFRDALATAEQRVSAAQAGQPRREALLLAVAALPGDIGERDHDRLAALAYAGPASGVFLLIAGWPPAPPPHAGPPPRLSHTTELFTEQDEWFGMSEPAGDESYSPDGSGFPAWLTLDAGAGPEFAARISRRVAESVTAASRTDLAGLLPDRIWQESSADGLSARVGMAGRDPYTLSLDDATPHALIAGRSGGGKTNLLLVLLYALASRYSPGELTLYLLDFKEGVSFAEFTATATDPSWVPHARTVGIESDREYGLAVLRRLEREMNRRAAALKRHGVTKLAQLREAAPDLPMPRILAVIDEFQVLFAGNDRVARSAAGSLESLARKGRSYGIHLILASQTLSGIEALYTKKESIFGQFPLRVALPGGSGILDATNSAADGLAVGAAVVNDAGGYVGGNRVVRFPYAEPDVLNARRRLLWESRPPGGEPPAVFVGYAEAHVVPGPADGPVRALAGLAVDVGSPAASFVLDARPGRHVAALGTSPVGGDIVHAAAFGLAHRHEPGTARFVLACLAPDAGGTRDLIRADLGAAGHAVDEVDAHGLRAVLAGTATPGGAGQRPTYLLVLAAETAMPVLAERGPDRRTGLDDLRTVLREGPGRGVHLLSWWRLPRRFAEAVGGSAGRDDVACLVVVNVVATELGALLGDHTVAWEPRPNRALLIDRHDNRMQLIVPFVQPGRFDTFDLDQE</sequence>
<evidence type="ECO:0000256" key="2">
    <source>
        <dbReference type="ARBA" id="ARBA00022840"/>
    </source>
</evidence>
<evidence type="ECO:0000313" key="6">
    <source>
        <dbReference type="Proteomes" id="UP000199645"/>
    </source>
</evidence>
<dbReference type="Pfam" id="PF01580">
    <property type="entry name" value="FtsK_SpoIIIE"/>
    <property type="match status" value="1"/>
</dbReference>
<feature type="binding site" evidence="3">
    <location>
        <begin position="366"/>
        <end position="373"/>
    </location>
    <ligand>
        <name>ATP</name>
        <dbReference type="ChEBI" id="CHEBI:30616"/>
    </ligand>
</feature>
<dbReference type="Gene3D" id="3.40.50.300">
    <property type="entry name" value="P-loop containing nucleotide triphosphate hydrolases"/>
    <property type="match status" value="1"/>
</dbReference>
<dbReference type="GO" id="GO:0005524">
    <property type="term" value="F:ATP binding"/>
    <property type="evidence" value="ECO:0007669"/>
    <property type="project" value="UniProtKB-UniRule"/>
</dbReference>
<gene>
    <name evidence="5" type="ORF">SAMN05421541_12145</name>
</gene>
<name>A0A1I2LHD5_9ACTN</name>
<keyword evidence="6" id="KW-1185">Reference proteome</keyword>
<dbReference type="PANTHER" id="PTHR22683">
    <property type="entry name" value="SPORULATION PROTEIN RELATED"/>
    <property type="match status" value="1"/>
</dbReference>
<evidence type="ECO:0000256" key="3">
    <source>
        <dbReference type="PROSITE-ProRule" id="PRU00289"/>
    </source>
</evidence>
<keyword evidence="1 3" id="KW-0547">Nucleotide-binding</keyword>
<dbReference type="RefSeq" id="WP_425319653.1">
    <property type="nucleotide sequence ID" value="NZ_FONV01000021.1"/>
</dbReference>
<dbReference type="Proteomes" id="UP000199645">
    <property type="component" value="Unassembled WGS sequence"/>
</dbReference>
<dbReference type="STRING" id="35752.SAMN05421541_12145"/>
<dbReference type="InterPro" id="IPR027417">
    <property type="entry name" value="P-loop_NTPase"/>
</dbReference>
<proteinExistence type="predicted"/>
<dbReference type="InterPro" id="IPR050206">
    <property type="entry name" value="FtsK/SpoIIIE/SftA"/>
</dbReference>
<evidence type="ECO:0000259" key="4">
    <source>
        <dbReference type="PROSITE" id="PS50901"/>
    </source>
</evidence>
<accession>A0A1I2LHD5</accession>
<keyword evidence="2 3" id="KW-0067">ATP-binding</keyword>
<dbReference type="PANTHER" id="PTHR22683:SF41">
    <property type="entry name" value="DNA TRANSLOCASE FTSK"/>
    <property type="match status" value="1"/>
</dbReference>
<evidence type="ECO:0000256" key="1">
    <source>
        <dbReference type="ARBA" id="ARBA00022741"/>
    </source>
</evidence>
<dbReference type="CDD" id="cd01127">
    <property type="entry name" value="TrwB_TraG_TraD_VirD4"/>
    <property type="match status" value="1"/>
</dbReference>
<dbReference type="AlphaFoldDB" id="A0A1I2LHD5"/>
<protein>
    <submittedName>
        <fullName evidence="5">FtsK/SpoIIIE family protein</fullName>
    </submittedName>
</protein>